<keyword evidence="3" id="KW-1185">Reference proteome</keyword>
<evidence type="ECO:0000256" key="1">
    <source>
        <dbReference type="SAM" id="SignalP"/>
    </source>
</evidence>
<protein>
    <recommendedName>
        <fullName evidence="4">Secreted protein</fullName>
    </recommendedName>
</protein>
<keyword evidence="1" id="KW-0732">Signal</keyword>
<evidence type="ECO:0000313" key="3">
    <source>
        <dbReference type="Proteomes" id="UP000800200"/>
    </source>
</evidence>
<proteinExistence type="predicted"/>
<evidence type="ECO:0000313" key="2">
    <source>
        <dbReference type="EMBL" id="KAF2189617.1"/>
    </source>
</evidence>
<reference evidence="2" key="1">
    <citation type="journal article" date="2020" name="Stud. Mycol.">
        <title>101 Dothideomycetes genomes: a test case for predicting lifestyles and emergence of pathogens.</title>
        <authorList>
            <person name="Haridas S."/>
            <person name="Albert R."/>
            <person name="Binder M."/>
            <person name="Bloem J."/>
            <person name="Labutti K."/>
            <person name="Salamov A."/>
            <person name="Andreopoulos B."/>
            <person name="Baker S."/>
            <person name="Barry K."/>
            <person name="Bills G."/>
            <person name="Bluhm B."/>
            <person name="Cannon C."/>
            <person name="Castanera R."/>
            <person name="Culley D."/>
            <person name="Daum C."/>
            <person name="Ezra D."/>
            <person name="Gonzalez J."/>
            <person name="Henrissat B."/>
            <person name="Kuo A."/>
            <person name="Liang C."/>
            <person name="Lipzen A."/>
            <person name="Lutzoni F."/>
            <person name="Magnuson J."/>
            <person name="Mondo S."/>
            <person name="Nolan M."/>
            <person name="Ohm R."/>
            <person name="Pangilinan J."/>
            <person name="Park H.-J."/>
            <person name="Ramirez L."/>
            <person name="Alfaro M."/>
            <person name="Sun H."/>
            <person name="Tritt A."/>
            <person name="Yoshinaga Y."/>
            <person name="Zwiers L.-H."/>
            <person name="Turgeon B."/>
            <person name="Goodwin S."/>
            <person name="Spatafora J."/>
            <person name="Crous P."/>
            <person name="Grigoriev I."/>
        </authorList>
    </citation>
    <scope>NUCLEOTIDE SEQUENCE</scope>
    <source>
        <strain evidence="2">CBS 207.26</strain>
    </source>
</reference>
<feature type="chain" id="PRO_5025499618" description="Secreted protein" evidence="1">
    <location>
        <begin position="19"/>
        <end position="112"/>
    </location>
</feature>
<dbReference type="AlphaFoldDB" id="A0A6A6ECA1"/>
<name>A0A6A6ECA1_9PEZI</name>
<dbReference type="EMBL" id="ML994620">
    <property type="protein sequence ID" value="KAF2189617.1"/>
    <property type="molecule type" value="Genomic_DNA"/>
</dbReference>
<evidence type="ECO:0008006" key="4">
    <source>
        <dbReference type="Google" id="ProtNLM"/>
    </source>
</evidence>
<feature type="signal peptide" evidence="1">
    <location>
        <begin position="1"/>
        <end position="18"/>
    </location>
</feature>
<gene>
    <name evidence="2" type="ORF">K469DRAFT_44169</name>
</gene>
<sequence length="112" mass="12375">MLFICIFIIRALSDLAHGTNKRRVPNADVQAFPFPLQAGCGSSSSSSLSLCFLLRFFFQTLAVLRLLTFLLIRLLARLARSTGLHVRPLSRPSLVAAVSIDSMQRLCFFSGT</sequence>
<accession>A0A6A6ECA1</accession>
<organism evidence="2 3">
    <name type="scientific">Zopfia rhizophila CBS 207.26</name>
    <dbReference type="NCBI Taxonomy" id="1314779"/>
    <lineage>
        <taxon>Eukaryota</taxon>
        <taxon>Fungi</taxon>
        <taxon>Dikarya</taxon>
        <taxon>Ascomycota</taxon>
        <taxon>Pezizomycotina</taxon>
        <taxon>Dothideomycetes</taxon>
        <taxon>Dothideomycetes incertae sedis</taxon>
        <taxon>Zopfiaceae</taxon>
        <taxon>Zopfia</taxon>
    </lineage>
</organism>
<dbReference type="Proteomes" id="UP000800200">
    <property type="component" value="Unassembled WGS sequence"/>
</dbReference>